<organism evidence="4 5">
    <name type="scientific">Actinomadura miaoliensis</name>
    <dbReference type="NCBI Taxonomy" id="430685"/>
    <lineage>
        <taxon>Bacteria</taxon>
        <taxon>Bacillati</taxon>
        <taxon>Actinomycetota</taxon>
        <taxon>Actinomycetes</taxon>
        <taxon>Streptosporangiales</taxon>
        <taxon>Thermomonosporaceae</taxon>
        <taxon>Actinomadura</taxon>
    </lineage>
</organism>
<dbReference type="InterPro" id="IPR050832">
    <property type="entry name" value="Bact_Acetyltransf"/>
</dbReference>
<protein>
    <submittedName>
        <fullName evidence="4">GNAT family N-acetyltransferase</fullName>
    </submittedName>
</protein>
<dbReference type="PROSITE" id="PS51186">
    <property type="entry name" value="GNAT"/>
    <property type="match status" value="1"/>
</dbReference>
<dbReference type="Pfam" id="PF00583">
    <property type="entry name" value="Acetyltransf_1"/>
    <property type="match status" value="1"/>
</dbReference>
<name>A0ABP7WZ43_9ACTN</name>
<keyword evidence="1" id="KW-0808">Transferase</keyword>
<dbReference type="Gene3D" id="3.40.630.30">
    <property type="match status" value="1"/>
</dbReference>
<accession>A0ABP7WZ43</accession>
<evidence type="ECO:0000256" key="2">
    <source>
        <dbReference type="ARBA" id="ARBA00023315"/>
    </source>
</evidence>
<sequence length="163" mass="17589">MSDIEIRGAVASDDRALAELDRRTWSPAHAVMPQPAPGTPFFDAAHPADDVLVAERAGRVVGYVRLVRAYRDLASAEHVRQIQGLAVDPDERRRGVARALVDAACARAAQEGARRVTLRVLAGNGAARRLYEAAGFAVEGVLPGEFFLDGRYVDDVLMGRSLP</sequence>
<dbReference type="CDD" id="cd04301">
    <property type="entry name" value="NAT_SF"/>
    <property type="match status" value="1"/>
</dbReference>
<reference evidence="5" key="1">
    <citation type="journal article" date="2019" name="Int. J. Syst. Evol. Microbiol.">
        <title>The Global Catalogue of Microorganisms (GCM) 10K type strain sequencing project: providing services to taxonomists for standard genome sequencing and annotation.</title>
        <authorList>
            <consortium name="The Broad Institute Genomics Platform"/>
            <consortium name="The Broad Institute Genome Sequencing Center for Infectious Disease"/>
            <person name="Wu L."/>
            <person name="Ma J."/>
        </authorList>
    </citation>
    <scope>NUCLEOTIDE SEQUENCE [LARGE SCALE GENOMIC DNA]</scope>
    <source>
        <strain evidence="5">JCM 16702</strain>
    </source>
</reference>
<dbReference type="InterPro" id="IPR016181">
    <property type="entry name" value="Acyl_CoA_acyltransferase"/>
</dbReference>
<feature type="domain" description="N-acetyltransferase" evidence="3">
    <location>
        <begin position="4"/>
        <end position="163"/>
    </location>
</feature>
<dbReference type="SUPFAM" id="SSF55729">
    <property type="entry name" value="Acyl-CoA N-acyltransferases (Nat)"/>
    <property type="match status" value="1"/>
</dbReference>
<dbReference type="EMBL" id="BAAAZG010000061">
    <property type="protein sequence ID" value="GAA4100465.1"/>
    <property type="molecule type" value="Genomic_DNA"/>
</dbReference>
<proteinExistence type="predicted"/>
<comment type="caution">
    <text evidence="4">The sequence shown here is derived from an EMBL/GenBank/DDBJ whole genome shotgun (WGS) entry which is preliminary data.</text>
</comment>
<evidence type="ECO:0000256" key="1">
    <source>
        <dbReference type="ARBA" id="ARBA00022679"/>
    </source>
</evidence>
<keyword evidence="5" id="KW-1185">Reference proteome</keyword>
<dbReference type="RefSeq" id="WP_344957528.1">
    <property type="nucleotide sequence ID" value="NZ_BAAAZG010000061.1"/>
</dbReference>
<dbReference type="Proteomes" id="UP001500683">
    <property type="component" value="Unassembled WGS sequence"/>
</dbReference>
<dbReference type="PANTHER" id="PTHR43877">
    <property type="entry name" value="AMINOALKYLPHOSPHONATE N-ACETYLTRANSFERASE-RELATED-RELATED"/>
    <property type="match status" value="1"/>
</dbReference>
<dbReference type="InterPro" id="IPR000182">
    <property type="entry name" value="GNAT_dom"/>
</dbReference>
<gene>
    <name evidence="4" type="ORF">GCM10022214_77230</name>
</gene>
<evidence type="ECO:0000313" key="4">
    <source>
        <dbReference type="EMBL" id="GAA4100465.1"/>
    </source>
</evidence>
<evidence type="ECO:0000313" key="5">
    <source>
        <dbReference type="Proteomes" id="UP001500683"/>
    </source>
</evidence>
<evidence type="ECO:0000259" key="3">
    <source>
        <dbReference type="PROSITE" id="PS51186"/>
    </source>
</evidence>
<keyword evidence="2" id="KW-0012">Acyltransferase</keyword>